<dbReference type="Proteomes" id="UP000299102">
    <property type="component" value="Unassembled WGS sequence"/>
</dbReference>
<evidence type="ECO:0000313" key="2">
    <source>
        <dbReference type="EMBL" id="GBP84638.1"/>
    </source>
</evidence>
<evidence type="ECO:0000313" key="3">
    <source>
        <dbReference type="Proteomes" id="UP000299102"/>
    </source>
</evidence>
<proteinExistence type="predicted"/>
<gene>
    <name evidence="2" type="ORF">EVAR_65563_1</name>
</gene>
<sequence>MIDFVKRDGREYLTGSKGSARYLIRPTSARRIRVDRQMLKLVAAPTRHRPAENNMNEPMTSAASPALAARPAAVAALDTRIMS</sequence>
<comment type="caution">
    <text evidence="2">The sequence shown here is derived from an EMBL/GenBank/DDBJ whole genome shotgun (WGS) entry which is preliminary data.</text>
</comment>
<dbReference type="EMBL" id="BGZK01001691">
    <property type="protein sequence ID" value="GBP84638.1"/>
    <property type="molecule type" value="Genomic_DNA"/>
</dbReference>
<reference evidence="2 3" key="1">
    <citation type="journal article" date="2019" name="Commun. Biol.">
        <title>The bagworm genome reveals a unique fibroin gene that provides high tensile strength.</title>
        <authorList>
            <person name="Kono N."/>
            <person name="Nakamura H."/>
            <person name="Ohtoshi R."/>
            <person name="Tomita M."/>
            <person name="Numata K."/>
            <person name="Arakawa K."/>
        </authorList>
    </citation>
    <scope>NUCLEOTIDE SEQUENCE [LARGE SCALE GENOMIC DNA]</scope>
</reference>
<feature type="region of interest" description="Disordered" evidence="1">
    <location>
        <begin position="44"/>
        <end position="65"/>
    </location>
</feature>
<evidence type="ECO:0000256" key="1">
    <source>
        <dbReference type="SAM" id="MobiDB-lite"/>
    </source>
</evidence>
<keyword evidence="3" id="KW-1185">Reference proteome</keyword>
<accession>A0A4C1Z9V4</accession>
<protein>
    <submittedName>
        <fullName evidence="2">Uncharacterized protein</fullName>
    </submittedName>
</protein>
<name>A0A4C1Z9V4_EUMVA</name>
<dbReference type="AlphaFoldDB" id="A0A4C1Z9V4"/>
<organism evidence="2 3">
    <name type="scientific">Eumeta variegata</name>
    <name type="common">Bagworm moth</name>
    <name type="synonym">Eumeta japonica</name>
    <dbReference type="NCBI Taxonomy" id="151549"/>
    <lineage>
        <taxon>Eukaryota</taxon>
        <taxon>Metazoa</taxon>
        <taxon>Ecdysozoa</taxon>
        <taxon>Arthropoda</taxon>
        <taxon>Hexapoda</taxon>
        <taxon>Insecta</taxon>
        <taxon>Pterygota</taxon>
        <taxon>Neoptera</taxon>
        <taxon>Endopterygota</taxon>
        <taxon>Lepidoptera</taxon>
        <taxon>Glossata</taxon>
        <taxon>Ditrysia</taxon>
        <taxon>Tineoidea</taxon>
        <taxon>Psychidae</taxon>
        <taxon>Oiketicinae</taxon>
        <taxon>Eumeta</taxon>
    </lineage>
</organism>